<evidence type="ECO:0000256" key="2">
    <source>
        <dbReference type="SAM" id="MobiDB-lite"/>
    </source>
</evidence>
<dbReference type="AlphaFoldDB" id="A0A8S2AH31"/>
<evidence type="ECO:0000256" key="1">
    <source>
        <dbReference type="SAM" id="Coils"/>
    </source>
</evidence>
<dbReference type="PANTHER" id="PTHR10775:SF188">
    <property type="entry name" value="TRANSPOSASE-ASSOCIATED DOMAIN-CONTAINING PROTEIN"/>
    <property type="match status" value="1"/>
</dbReference>
<dbReference type="InterPro" id="IPR004252">
    <property type="entry name" value="Probable_transposase_24"/>
</dbReference>
<keyword evidence="1" id="KW-0175">Coiled coil</keyword>
<feature type="region of interest" description="Disordered" evidence="2">
    <location>
        <begin position="333"/>
        <end position="355"/>
    </location>
</feature>
<dbReference type="Proteomes" id="UP000682877">
    <property type="component" value="Chromosome 5"/>
</dbReference>
<organism evidence="4 5">
    <name type="scientific">Arabidopsis arenosa</name>
    <name type="common">Sand rock-cress</name>
    <name type="synonym">Cardaminopsis arenosa</name>
    <dbReference type="NCBI Taxonomy" id="38785"/>
    <lineage>
        <taxon>Eukaryota</taxon>
        <taxon>Viridiplantae</taxon>
        <taxon>Streptophyta</taxon>
        <taxon>Embryophyta</taxon>
        <taxon>Tracheophyta</taxon>
        <taxon>Spermatophyta</taxon>
        <taxon>Magnoliopsida</taxon>
        <taxon>eudicotyledons</taxon>
        <taxon>Gunneridae</taxon>
        <taxon>Pentapetalae</taxon>
        <taxon>rosids</taxon>
        <taxon>malvids</taxon>
        <taxon>Brassicales</taxon>
        <taxon>Brassicaceae</taxon>
        <taxon>Camelineae</taxon>
        <taxon>Arabidopsis</taxon>
    </lineage>
</organism>
<protein>
    <recommendedName>
        <fullName evidence="3">Transposase-associated domain-containing protein</fullName>
    </recommendedName>
</protein>
<evidence type="ECO:0000313" key="5">
    <source>
        <dbReference type="Proteomes" id="UP000682877"/>
    </source>
</evidence>
<dbReference type="InterPro" id="IPR029480">
    <property type="entry name" value="Transpos_assoc"/>
</dbReference>
<gene>
    <name evidence="4" type="ORF">AARE701A_LOCUS12556</name>
</gene>
<dbReference type="EMBL" id="LR999455">
    <property type="protein sequence ID" value="CAE6075102.1"/>
    <property type="molecule type" value="Genomic_DNA"/>
</dbReference>
<keyword evidence="5" id="KW-1185">Reference proteome</keyword>
<evidence type="ECO:0000313" key="4">
    <source>
        <dbReference type="EMBL" id="CAE6075102.1"/>
    </source>
</evidence>
<name>A0A8S2AH31_ARAAE</name>
<feature type="domain" description="Transposase-associated" evidence="3">
    <location>
        <begin position="11"/>
        <end position="92"/>
    </location>
</feature>
<dbReference type="Pfam" id="PF13963">
    <property type="entry name" value="Transpos_assoc"/>
    <property type="match status" value="1"/>
</dbReference>
<sequence length="528" mass="60933">MSSPYPYDYFRSWMDKPRYNPETGKLTEEFKEGLRQFMLFASNQDITLQTGIMLCPCPNCRNYRNLEVALVKKHLFKNGFMPGYKIWYSHGESESMLDYGSTSQHYLSDSVEEPPTEVDVGTFQMVNDAFRENAPSFAQDEDRVEEPNIEARRFFDMLDAANMSLYDGCKKGHSPLSAATRLMGIKTDWNLAEGCVDAITDFVKEILPEDNLSPASYYEVQKLVAGLGLPYQVIDVCSDNCMIYWREDEGRTSCRFCRKPRYQDTSGRQDFNWEPGLSKRVRLDFDIQVNRSYGNHMYSWKQKWKNGKEKPKDLEEGVWRGFIRYWSMEETEATSTQNSKNRKSQRCGKGMATHNAGSMSFKRHERKMAIKNGVEPDWLQVMEETHTSKKTGQIQDLVIEERIERIKLRKVDRQTQLSQDGSTSSTDIPREEINRLCIEEIPLIKGRRPGLGSLVSKDGSVSSVFPRDNELVQQVEDLNRVIKEKDAVVEELKQQNVEIKEQFAVTQVTLTNLQTFLASQFPGQFPPP</sequence>
<dbReference type="Pfam" id="PF03004">
    <property type="entry name" value="Transposase_24"/>
    <property type="match status" value="1"/>
</dbReference>
<feature type="coiled-coil region" evidence="1">
    <location>
        <begin position="475"/>
        <end position="502"/>
    </location>
</feature>
<evidence type="ECO:0000259" key="3">
    <source>
        <dbReference type="Pfam" id="PF13963"/>
    </source>
</evidence>
<reference evidence="4" key="1">
    <citation type="submission" date="2021-01" db="EMBL/GenBank/DDBJ databases">
        <authorList>
            <person name="Bezrukov I."/>
        </authorList>
    </citation>
    <scope>NUCLEOTIDE SEQUENCE</scope>
</reference>
<dbReference type="PANTHER" id="PTHR10775">
    <property type="entry name" value="OS08G0208400 PROTEIN"/>
    <property type="match status" value="1"/>
</dbReference>
<accession>A0A8S2AH31</accession>
<proteinExistence type="predicted"/>